<proteinExistence type="predicted"/>
<dbReference type="AlphaFoldDB" id="A0A3B0ZS46"/>
<reference evidence="1" key="1">
    <citation type="submission" date="2018-06" db="EMBL/GenBank/DDBJ databases">
        <authorList>
            <person name="Zhirakovskaya E."/>
        </authorList>
    </citation>
    <scope>NUCLEOTIDE SEQUENCE</scope>
</reference>
<dbReference type="SUPFAM" id="SSF46689">
    <property type="entry name" value="Homeodomain-like"/>
    <property type="match status" value="1"/>
</dbReference>
<protein>
    <recommendedName>
        <fullName evidence="2">Transposase</fullName>
    </recommendedName>
</protein>
<organism evidence="1">
    <name type="scientific">hydrothermal vent metagenome</name>
    <dbReference type="NCBI Taxonomy" id="652676"/>
    <lineage>
        <taxon>unclassified sequences</taxon>
        <taxon>metagenomes</taxon>
        <taxon>ecological metagenomes</taxon>
    </lineage>
</organism>
<dbReference type="EMBL" id="UOFO01000006">
    <property type="protein sequence ID" value="VAW83436.1"/>
    <property type="molecule type" value="Genomic_DNA"/>
</dbReference>
<gene>
    <name evidence="1" type="ORF">MNBD_GAMMA16-1331</name>
</gene>
<dbReference type="InterPro" id="IPR009057">
    <property type="entry name" value="Homeodomain-like_sf"/>
</dbReference>
<name>A0A3B0ZS46_9ZZZZ</name>
<evidence type="ECO:0008006" key="2">
    <source>
        <dbReference type="Google" id="ProtNLM"/>
    </source>
</evidence>
<accession>A0A3B0ZS46</accession>
<evidence type="ECO:0000313" key="1">
    <source>
        <dbReference type="EMBL" id="VAW83436.1"/>
    </source>
</evidence>
<sequence>MTSVRKKHTTQTKVKVAIEAIKGEKTGSQITSKYGVHLSQVNTWKKQALASIPDAFSKNKTKQTEEQQTLIDELYKQIGQLKVENDFLKKVIDFPRWSTQKMA</sequence>